<evidence type="ECO:0000256" key="1">
    <source>
        <dbReference type="SAM" id="MobiDB-lite"/>
    </source>
</evidence>
<feature type="compositionally biased region" description="Gly residues" evidence="1">
    <location>
        <begin position="407"/>
        <end position="427"/>
    </location>
</feature>
<proteinExistence type="predicted"/>
<accession>A0ABP8QL12</accession>
<feature type="region of interest" description="Disordered" evidence="1">
    <location>
        <begin position="294"/>
        <end position="427"/>
    </location>
</feature>
<sequence length="427" mass="43163">MGGCATSGALTTSTENDGVYYSSSDHTTSSAPSYVGNSGTIPARALDDTTPATAATTDDANPDYQGGTTQGGYAASTDYYSNTYNSGLSYYTPSGFNQPYTGPGVSSYNYTPAVSVSPYGYGSPFGYGAGLAMGYGYSPFSYGFGSPFGYGYPYGGFYNPFYSPFGYGAGLSIGFGYGFGGFGSPYGFGYSPFGYGYGYPYGYSSFYGRGYGYDAGYARPVIYTRGAGVSSPGTNAVLYGSRNNRGGAVMNAAPNPNAVNIGSGRGSYTGNAVALPGNGAGAPVMAAPTGRGGRAVTFGDATGQPTYSTPASPGSPTGNAVPTTAPAAGRRGFFSGFFGNGSTPNPAAQPATAGQPANNGGYGSRQRSYGQPTYSNGQPSYNQPQRSYSQPTYSQPTYSQPSRSYGGSFGGGGGGGGSFGGGGRGRR</sequence>
<evidence type="ECO:0008006" key="4">
    <source>
        <dbReference type="Google" id="ProtNLM"/>
    </source>
</evidence>
<evidence type="ECO:0000313" key="2">
    <source>
        <dbReference type="EMBL" id="GAA4503644.1"/>
    </source>
</evidence>
<feature type="compositionally biased region" description="Low complexity" evidence="1">
    <location>
        <begin position="329"/>
        <end position="359"/>
    </location>
</feature>
<name>A0ABP8QL12_9BACT</name>
<reference evidence="3" key="1">
    <citation type="journal article" date="2019" name="Int. J. Syst. Evol. Microbiol.">
        <title>The Global Catalogue of Microorganisms (GCM) 10K type strain sequencing project: providing services to taxonomists for standard genome sequencing and annotation.</title>
        <authorList>
            <consortium name="The Broad Institute Genomics Platform"/>
            <consortium name="The Broad Institute Genome Sequencing Center for Infectious Disease"/>
            <person name="Wu L."/>
            <person name="Ma J."/>
        </authorList>
    </citation>
    <scope>NUCLEOTIDE SEQUENCE [LARGE SCALE GENOMIC DNA]</scope>
    <source>
        <strain evidence="3">JCM 17841</strain>
    </source>
</reference>
<organism evidence="2 3">
    <name type="scientific">Hymenobacter ginsengisoli</name>
    <dbReference type="NCBI Taxonomy" id="1051626"/>
    <lineage>
        <taxon>Bacteria</taxon>
        <taxon>Pseudomonadati</taxon>
        <taxon>Bacteroidota</taxon>
        <taxon>Cytophagia</taxon>
        <taxon>Cytophagales</taxon>
        <taxon>Hymenobacteraceae</taxon>
        <taxon>Hymenobacter</taxon>
    </lineage>
</organism>
<feature type="compositionally biased region" description="Polar residues" evidence="1">
    <location>
        <begin position="303"/>
        <end position="322"/>
    </location>
</feature>
<feature type="compositionally biased region" description="Polar residues" evidence="1">
    <location>
        <begin position="365"/>
        <end position="401"/>
    </location>
</feature>
<dbReference type="EMBL" id="BAABGQ010000006">
    <property type="protein sequence ID" value="GAA4503644.1"/>
    <property type="molecule type" value="Genomic_DNA"/>
</dbReference>
<gene>
    <name evidence="2" type="ORF">GCM10023172_28840</name>
</gene>
<feature type="compositionally biased region" description="Low complexity" evidence="1">
    <location>
        <begin position="20"/>
        <end position="34"/>
    </location>
</feature>
<comment type="caution">
    <text evidence="2">The sequence shown here is derived from an EMBL/GenBank/DDBJ whole genome shotgun (WGS) entry which is preliminary data.</text>
</comment>
<dbReference type="Proteomes" id="UP001501243">
    <property type="component" value="Unassembled WGS sequence"/>
</dbReference>
<keyword evidence="3" id="KW-1185">Reference proteome</keyword>
<feature type="region of interest" description="Disordered" evidence="1">
    <location>
        <begin position="20"/>
        <end position="45"/>
    </location>
</feature>
<protein>
    <recommendedName>
        <fullName evidence="4">Prolyl-tRNA synthetase</fullName>
    </recommendedName>
</protein>
<evidence type="ECO:0000313" key="3">
    <source>
        <dbReference type="Proteomes" id="UP001501243"/>
    </source>
</evidence>